<dbReference type="PROSITE" id="PS00018">
    <property type="entry name" value="EF_HAND_1"/>
    <property type="match status" value="1"/>
</dbReference>
<keyword evidence="2" id="KW-0813">Transport</keyword>
<dbReference type="GO" id="GO:0030001">
    <property type="term" value="P:metal ion transport"/>
    <property type="evidence" value="ECO:0007669"/>
    <property type="project" value="InterPro"/>
</dbReference>
<dbReference type="Gene3D" id="3.40.50.1980">
    <property type="entry name" value="Nitrogenase molybdenum iron protein domain"/>
    <property type="match status" value="2"/>
</dbReference>
<dbReference type="Proteomes" id="UP000823912">
    <property type="component" value="Unassembled WGS sequence"/>
</dbReference>
<accession>A0A9D1E8B8</accession>
<evidence type="ECO:0000256" key="3">
    <source>
        <dbReference type="ARBA" id="ARBA00022729"/>
    </source>
</evidence>
<sequence length="308" mass="34119">MRVRMHKGLFVAILLGAIAVLALGSTFFYRKSRETQAADLTVVTSFYPMYIAAENVTEGRTGLRLESLSEPQTGCLHDYQLTPEDMELLATADVFVVNGGGIEEFLTDIAAQYPELIIVDASEGLELEEDNGHVWMSVPLHRQQVQNIAEGLAAADPGYRELYEENAAAYDEKLALLQQEQEELAPALSGKPVVLFHEAYEYVAHDYGMQVVYVMDLDEERQVSAGEVAEMLTAVRDGQVTAVLAEELYGSEMGAVVEQETDAGVYYLDTLVRGDYDRDSYLERMEQNIAILREIAAGQSLERQESGA</sequence>
<evidence type="ECO:0000256" key="1">
    <source>
        <dbReference type="ARBA" id="ARBA00011028"/>
    </source>
</evidence>
<keyword evidence="3" id="KW-0732">Signal</keyword>
<protein>
    <submittedName>
        <fullName evidence="4">Zinc ABC transporter substrate-binding protein</fullName>
    </submittedName>
</protein>
<dbReference type="PANTHER" id="PTHR42953">
    <property type="entry name" value="HIGH-AFFINITY ZINC UPTAKE SYSTEM PROTEIN ZNUA-RELATED"/>
    <property type="match status" value="1"/>
</dbReference>
<dbReference type="PANTHER" id="PTHR42953:SF3">
    <property type="entry name" value="HIGH-AFFINITY ZINC UPTAKE SYSTEM PROTEIN ZNUA"/>
    <property type="match status" value="1"/>
</dbReference>
<evidence type="ECO:0000313" key="4">
    <source>
        <dbReference type="EMBL" id="HIR69944.1"/>
    </source>
</evidence>
<dbReference type="InterPro" id="IPR050492">
    <property type="entry name" value="Bact_metal-bind_prot9"/>
</dbReference>
<name>A0A9D1E8B8_9FIRM</name>
<reference evidence="4" key="1">
    <citation type="submission" date="2020-10" db="EMBL/GenBank/DDBJ databases">
        <authorList>
            <person name="Gilroy R."/>
        </authorList>
    </citation>
    <scope>NUCLEOTIDE SEQUENCE</scope>
    <source>
        <strain evidence="4">ChiSjej5B23-6657</strain>
    </source>
</reference>
<dbReference type="GO" id="GO:0046872">
    <property type="term" value="F:metal ion binding"/>
    <property type="evidence" value="ECO:0007669"/>
    <property type="project" value="InterPro"/>
</dbReference>
<dbReference type="SUPFAM" id="SSF53807">
    <property type="entry name" value="Helical backbone' metal receptor"/>
    <property type="match status" value="1"/>
</dbReference>
<dbReference type="InterPro" id="IPR006127">
    <property type="entry name" value="ZnuA-like"/>
</dbReference>
<proteinExistence type="inferred from homology"/>
<evidence type="ECO:0000313" key="5">
    <source>
        <dbReference type="Proteomes" id="UP000823912"/>
    </source>
</evidence>
<organism evidence="4 5">
    <name type="scientific">Candidatus Pullilachnospira gallistercoris</name>
    <dbReference type="NCBI Taxonomy" id="2840911"/>
    <lineage>
        <taxon>Bacteria</taxon>
        <taxon>Bacillati</taxon>
        <taxon>Bacillota</taxon>
        <taxon>Clostridia</taxon>
        <taxon>Lachnospirales</taxon>
        <taxon>Lachnospiraceae</taxon>
        <taxon>Lachnospiraceae incertae sedis</taxon>
        <taxon>Candidatus Pullilachnospira</taxon>
    </lineage>
</organism>
<dbReference type="EMBL" id="DVHM01000029">
    <property type="protein sequence ID" value="HIR69944.1"/>
    <property type="molecule type" value="Genomic_DNA"/>
</dbReference>
<comment type="similarity">
    <text evidence="1">Belongs to the bacterial solute-binding protein 9 family.</text>
</comment>
<dbReference type="InterPro" id="IPR018247">
    <property type="entry name" value="EF_Hand_1_Ca_BS"/>
</dbReference>
<dbReference type="AlphaFoldDB" id="A0A9D1E8B8"/>
<reference evidence="4" key="2">
    <citation type="journal article" date="2021" name="PeerJ">
        <title>Extensive microbial diversity within the chicken gut microbiome revealed by metagenomics and culture.</title>
        <authorList>
            <person name="Gilroy R."/>
            <person name="Ravi A."/>
            <person name="Getino M."/>
            <person name="Pursley I."/>
            <person name="Horton D.L."/>
            <person name="Alikhan N.F."/>
            <person name="Baker D."/>
            <person name="Gharbi K."/>
            <person name="Hall N."/>
            <person name="Watson M."/>
            <person name="Adriaenssens E.M."/>
            <person name="Foster-Nyarko E."/>
            <person name="Jarju S."/>
            <person name="Secka A."/>
            <person name="Antonio M."/>
            <person name="Oren A."/>
            <person name="Chaudhuri R.R."/>
            <person name="La Ragione R."/>
            <person name="Hildebrand F."/>
            <person name="Pallen M.J."/>
        </authorList>
    </citation>
    <scope>NUCLEOTIDE SEQUENCE</scope>
    <source>
        <strain evidence="4">ChiSjej5B23-6657</strain>
    </source>
</reference>
<dbReference type="Pfam" id="PF01297">
    <property type="entry name" value="ZnuA"/>
    <property type="match status" value="1"/>
</dbReference>
<gene>
    <name evidence="4" type="ORF">IAA55_01540</name>
</gene>
<evidence type="ECO:0000256" key="2">
    <source>
        <dbReference type="ARBA" id="ARBA00022448"/>
    </source>
</evidence>
<comment type="caution">
    <text evidence="4">The sequence shown here is derived from an EMBL/GenBank/DDBJ whole genome shotgun (WGS) entry which is preliminary data.</text>
</comment>